<organism evidence="4 5">
    <name type="scientific">Candidatus Afipia apatlaquensis</name>
    <dbReference type="NCBI Taxonomy" id="2712852"/>
    <lineage>
        <taxon>Bacteria</taxon>
        <taxon>Pseudomonadati</taxon>
        <taxon>Pseudomonadota</taxon>
        <taxon>Alphaproteobacteria</taxon>
        <taxon>Hyphomicrobiales</taxon>
        <taxon>Nitrobacteraceae</taxon>
        <taxon>Afipia</taxon>
    </lineage>
</organism>
<evidence type="ECO:0000313" key="5">
    <source>
        <dbReference type="Proteomes" id="UP000480266"/>
    </source>
</evidence>
<accession>A0A7C9RH87</accession>
<dbReference type="GO" id="GO:0051287">
    <property type="term" value="F:NAD binding"/>
    <property type="evidence" value="ECO:0007669"/>
    <property type="project" value="InterPro"/>
</dbReference>
<evidence type="ECO:0000256" key="1">
    <source>
        <dbReference type="ARBA" id="ARBA00023002"/>
    </source>
</evidence>
<dbReference type="Gene3D" id="3.40.50.720">
    <property type="entry name" value="NAD(P)-binding Rossmann-like Domain"/>
    <property type="match status" value="2"/>
</dbReference>
<dbReference type="PANTHER" id="PTHR43333">
    <property type="entry name" value="2-HACID_DH_C DOMAIN-CONTAINING PROTEIN"/>
    <property type="match status" value="1"/>
</dbReference>
<keyword evidence="1" id="KW-0560">Oxidoreductase</keyword>
<comment type="caution">
    <text evidence="4">The sequence shown here is derived from an EMBL/GenBank/DDBJ whole genome shotgun (WGS) entry which is preliminary data.</text>
</comment>
<sequence>MSKGALALLISGGTDNWAPDRWKLRFNQKLEDRDVALFPADATDLDAVHYAAVWQPEPGLLRTFPNLKAIFNLGAGVDAVLQDPLLPAVPLVRVADDDLTSRMTEYVVMHTLMHHRQQAYLADCQRTRVWAPRVQWPARAVRVGMLGMGVLGRQAAFALRDIGFQVAGWSKRAKSIDGIQCYAGSGELGAFLARTDILVALLPLTSETRGFLARNVFEQLANDGPLGGPVVINAGRGGLQNERDIIACLEDGTLKAVTLDVFEREPLPSDSPLWAHPGVTISPHNAADTDPDSIASYVATQILSFEAGRPLKNVVDRQRSY</sequence>
<keyword evidence="5" id="KW-1185">Reference proteome</keyword>
<dbReference type="Proteomes" id="UP000480266">
    <property type="component" value="Unassembled WGS sequence"/>
</dbReference>
<dbReference type="EMBL" id="JAAMRR010000313">
    <property type="protein sequence ID" value="NGX94796.1"/>
    <property type="molecule type" value="Genomic_DNA"/>
</dbReference>
<gene>
    <name evidence="4" type="ORF">G4V63_06045</name>
</gene>
<dbReference type="GO" id="GO:0016491">
    <property type="term" value="F:oxidoreductase activity"/>
    <property type="evidence" value="ECO:0007669"/>
    <property type="project" value="UniProtKB-KW"/>
</dbReference>
<dbReference type="AlphaFoldDB" id="A0A7C9RH87"/>
<evidence type="ECO:0000259" key="3">
    <source>
        <dbReference type="Pfam" id="PF02826"/>
    </source>
</evidence>
<dbReference type="SUPFAM" id="SSF52283">
    <property type="entry name" value="Formate/glycerate dehydrogenase catalytic domain-like"/>
    <property type="match status" value="1"/>
</dbReference>
<dbReference type="InterPro" id="IPR036291">
    <property type="entry name" value="NAD(P)-bd_dom_sf"/>
</dbReference>
<protein>
    <submittedName>
        <fullName evidence="4">Glyoxylate/hydroxypyruvate reductase A</fullName>
    </submittedName>
</protein>
<reference evidence="4" key="1">
    <citation type="submission" date="2020-02" db="EMBL/GenBank/DDBJ databases">
        <title>Draft genome sequence of Candidatus Afipia apatlaquensis IBT-C3, a potential strain for decolorization of textile dyes.</title>
        <authorList>
            <person name="Sanchez-Reyes A."/>
            <person name="Breton-Deval L."/>
            <person name="Mangelson H."/>
            <person name="Sanchez-Flores A."/>
        </authorList>
    </citation>
    <scope>NUCLEOTIDE SEQUENCE [LARGE SCALE GENOMIC DNA]</scope>
    <source>
        <strain evidence="4">IBT-C3</strain>
    </source>
</reference>
<proteinExistence type="predicted"/>
<dbReference type="InterPro" id="IPR006140">
    <property type="entry name" value="D-isomer_DH_NAD-bd"/>
</dbReference>
<evidence type="ECO:0000256" key="2">
    <source>
        <dbReference type="ARBA" id="ARBA00023027"/>
    </source>
</evidence>
<evidence type="ECO:0000313" key="4">
    <source>
        <dbReference type="EMBL" id="NGX94796.1"/>
    </source>
</evidence>
<dbReference type="PANTHER" id="PTHR43333:SF1">
    <property type="entry name" value="D-ISOMER SPECIFIC 2-HYDROXYACID DEHYDROGENASE NAD-BINDING DOMAIN-CONTAINING PROTEIN"/>
    <property type="match status" value="1"/>
</dbReference>
<keyword evidence="2" id="KW-0520">NAD</keyword>
<dbReference type="SUPFAM" id="SSF51735">
    <property type="entry name" value="NAD(P)-binding Rossmann-fold domains"/>
    <property type="match status" value="1"/>
</dbReference>
<dbReference type="CDD" id="cd12164">
    <property type="entry name" value="GDH_like_2"/>
    <property type="match status" value="1"/>
</dbReference>
<dbReference type="Pfam" id="PF02826">
    <property type="entry name" value="2-Hacid_dh_C"/>
    <property type="match status" value="1"/>
</dbReference>
<feature type="domain" description="D-isomer specific 2-hydroxyacid dehydrogenase NAD-binding" evidence="3">
    <location>
        <begin position="109"/>
        <end position="286"/>
    </location>
</feature>
<name>A0A7C9RH87_9BRAD</name>